<feature type="region of interest" description="Disordered" evidence="1">
    <location>
        <begin position="141"/>
        <end position="161"/>
    </location>
</feature>
<protein>
    <submittedName>
        <fullName evidence="2">Condensin-2 complex subunit D3</fullName>
    </submittedName>
</protein>
<gene>
    <name evidence="2" type="primary">NCAPD3_2</name>
    <name evidence="2" type="ORF">CEXT_58171</name>
</gene>
<accession>A0AAV4MX00</accession>
<dbReference type="EMBL" id="BPLR01002590">
    <property type="protein sequence ID" value="GIX75479.1"/>
    <property type="molecule type" value="Genomic_DNA"/>
</dbReference>
<evidence type="ECO:0000256" key="1">
    <source>
        <dbReference type="SAM" id="MobiDB-lite"/>
    </source>
</evidence>
<proteinExistence type="predicted"/>
<feature type="compositionally biased region" description="Basic residues" evidence="1">
    <location>
        <begin position="148"/>
        <end position="157"/>
    </location>
</feature>
<dbReference type="AlphaFoldDB" id="A0AAV4MX00"/>
<reference evidence="2 3" key="1">
    <citation type="submission" date="2021-06" db="EMBL/GenBank/DDBJ databases">
        <title>Caerostris extrusa draft genome.</title>
        <authorList>
            <person name="Kono N."/>
            <person name="Arakawa K."/>
        </authorList>
    </citation>
    <scope>NUCLEOTIDE SEQUENCE [LARGE SCALE GENOMIC DNA]</scope>
</reference>
<sequence>MAYTLPVNHAKLFCSICDVLTCIAEVFPINKRTESIARDCMAILNSLEIRAYDSHNVISELEEPEEYINAEREIRKVTLVEPIIPIMISLKNRMFKESNALMLEIFIFIKDLLVDFESEIDKILAGDKMLKNQVMFELKNEEKEVPKQQKKHEKQRKTSTSPKADIFDQVYEVSATIFHGVRNSFSPSKETASEQIQIPSPAINNDLQLPSTSGLQNMDVQRELFSSSLNPVIPLKRLKLKSPNISKINLTMEDFDSNSD</sequence>
<comment type="caution">
    <text evidence="2">The sequence shown here is derived from an EMBL/GenBank/DDBJ whole genome shotgun (WGS) entry which is preliminary data.</text>
</comment>
<organism evidence="2 3">
    <name type="scientific">Caerostris extrusa</name>
    <name type="common">Bark spider</name>
    <name type="synonym">Caerostris bankana</name>
    <dbReference type="NCBI Taxonomy" id="172846"/>
    <lineage>
        <taxon>Eukaryota</taxon>
        <taxon>Metazoa</taxon>
        <taxon>Ecdysozoa</taxon>
        <taxon>Arthropoda</taxon>
        <taxon>Chelicerata</taxon>
        <taxon>Arachnida</taxon>
        <taxon>Araneae</taxon>
        <taxon>Araneomorphae</taxon>
        <taxon>Entelegynae</taxon>
        <taxon>Araneoidea</taxon>
        <taxon>Araneidae</taxon>
        <taxon>Caerostris</taxon>
    </lineage>
</organism>
<evidence type="ECO:0000313" key="3">
    <source>
        <dbReference type="Proteomes" id="UP001054945"/>
    </source>
</evidence>
<keyword evidence="3" id="KW-1185">Reference proteome</keyword>
<dbReference type="Proteomes" id="UP001054945">
    <property type="component" value="Unassembled WGS sequence"/>
</dbReference>
<evidence type="ECO:0000313" key="2">
    <source>
        <dbReference type="EMBL" id="GIX75479.1"/>
    </source>
</evidence>
<name>A0AAV4MX00_CAEEX</name>